<accession>A0A6A6Q8Z1</accession>
<reference evidence="1" key="1">
    <citation type="journal article" date="2020" name="Stud. Mycol.">
        <title>101 Dothideomycetes genomes: a test case for predicting lifestyles and emergence of pathogens.</title>
        <authorList>
            <person name="Haridas S."/>
            <person name="Albert R."/>
            <person name="Binder M."/>
            <person name="Bloem J."/>
            <person name="Labutti K."/>
            <person name="Salamov A."/>
            <person name="Andreopoulos B."/>
            <person name="Baker S."/>
            <person name="Barry K."/>
            <person name="Bills G."/>
            <person name="Bluhm B."/>
            <person name="Cannon C."/>
            <person name="Castanera R."/>
            <person name="Culley D."/>
            <person name="Daum C."/>
            <person name="Ezra D."/>
            <person name="Gonzalez J."/>
            <person name="Henrissat B."/>
            <person name="Kuo A."/>
            <person name="Liang C."/>
            <person name="Lipzen A."/>
            <person name="Lutzoni F."/>
            <person name="Magnuson J."/>
            <person name="Mondo S."/>
            <person name="Nolan M."/>
            <person name="Ohm R."/>
            <person name="Pangilinan J."/>
            <person name="Park H.-J."/>
            <person name="Ramirez L."/>
            <person name="Alfaro M."/>
            <person name="Sun H."/>
            <person name="Tritt A."/>
            <person name="Yoshinaga Y."/>
            <person name="Zwiers L.-H."/>
            <person name="Turgeon B."/>
            <person name="Goodwin S."/>
            <person name="Spatafora J."/>
            <person name="Crous P."/>
            <person name="Grigoriev I."/>
        </authorList>
    </citation>
    <scope>NUCLEOTIDE SEQUENCE</scope>
    <source>
        <strain evidence="1">CBS 269.34</strain>
    </source>
</reference>
<proteinExistence type="predicted"/>
<protein>
    <submittedName>
        <fullName evidence="1">Uncharacterized protein</fullName>
    </submittedName>
</protein>
<dbReference type="OrthoDB" id="3856336at2759"/>
<evidence type="ECO:0000313" key="1">
    <source>
        <dbReference type="EMBL" id="KAF2488416.1"/>
    </source>
</evidence>
<keyword evidence="2" id="KW-1185">Reference proteome</keyword>
<gene>
    <name evidence="1" type="ORF">BU16DRAFT_532211</name>
</gene>
<dbReference type="EMBL" id="MU004203">
    <property type="protein sequence ID" value="KAF2488416.1"/>
    <property type="molecule type" value="Genomic_DNA"/>
</dbReference>
<dbReference type="Proteomes" id="UP000799750">
    <property type="component" value="Unassembled WGS sequence"/>
</dbReference>
<sequence length="112" mass="12366">MPAPTVLSAFMSLTPTEPVLVFASNTDAETFQSRCRQGRILSAQSGRWVYLPLPAGLQRVRTARGGDVAFEFDSNRNAAAWNLSIGEVGKIYASSKEKPRFDQGVYLGRVWK</sequence>
<name>A0A6A6Q8Z1_9PEZI</name>
<evidence type="ECO:0000313" key="2">
    <source>
        <dbReference type="Proteomes" id="UP000799750"/>
    </source>
</evidence>
<organism evidence="1 2">
    <name type="scientific">Lophium mytilinum</name>
    <dbReference type="NCBI Taxonomy" id="390894"/>
    <lineage>
        <taxon>Eukaryota</taxon>
        <taxon>Fungi</taxon>
        <taxon>Dikarya</taxon>
        <taxon>Ascomycota</taxon>
        <taxon>Pezizomycotina</taxon>
        <taxon>Dothideomycetes</taxon>
        <taxon>Pleosporomycetidae</taxon>
        <taxon>Mytilinidiales</taxon>
        <taxon>Mytilinidiaceae</taxon>
        <taxon>Lophium</taxon>
    </lineage>
</organism>
<dbReference type="AlphaFoldDB" id="A0A6A6Q8Z1"/>